<evidence type="ECO:0000256" key="2">
    <source>
        <dbReference type="ARBA" id="ARBA00022448"/>
    </source>
</evidence>
<keyword evidence="7" id="KW-1185">Reference proteome</keyword>
<dbReference type="EMBL" id="RJSG01000003">
    <property type="protein sequence ID" value="RNL77546.1"/>
    <property type="molecule type" value="Genomic_DNA"/>
</dbReference>
<dbReference type="GO" id="GO:0016887">
    <property type="term" value="F:ATP hydrolysis activity"/>
    <property type="evidence" value="ECO:0007669"/>
    <property type="project" value="InterPro"/>
</dbReference>
<keyword evidence="2" id="KW-0813">Transport</keyword>
<dbReference type="OrthoDB" id="9804819at2"/>
<dbReference type="AlphaFoldDB" id="A0A3N0DQ34"/>
<dbReference type="SMART" id="SM00382">
    <property type="entry name" value="AAA"/>
    <property type="match status" value="1"/>
</dbReference>
<evidence type="ECO:0000313" key="7">
    <source>
        <dbReference type="Proteomes" id="UP000277094"/>
    </source>
</evidence>
<gene>
    <name evidence="6" type="ORF">EFL95_16150</name>
</gene>
<dbReference type="GO" id="GO:0005524">
    <property type="term" value="F:ATP binding"/>
    <property type="evidence" value="ECO:0007669"/>
    <property type="project" value="UniProtKB-KW"/>
</dbReference>
<dbReference type="InterPro" id="IPR027417">
    <property type="entry name" value="P-loop_NTPase"/>
</dbReference>
<dbReference type="PROSITE" id="PS00211">
    <property type="entry name" value="ABC_TRANSPORTER_1"/>
    <property type="match status" value="1"/>
</dbReference>
<keyword evidence="3" id="KW-0547">Nucleotide-binding</keyword>
<keyword evidence="4 6" id="KW-0067">ATP-binding</keyword>
<dbReference type="InterPro" id="IPR017871">
    <property type="entry name" value="ABC_transporter-like_CS"/>
</dbReference>
<feature type="domain" description="ABC transporter" evidence="5">
    <location>
        <begin position="9"/>
        <end position="234"/>
    </location>
</feature>
<evidence type="ECO:0000256" key="3">
    <source>
        <dbReference type="ARBA" id="ARBA00022741"/>
    </source>
</evidence>
<name>A0A3N0DQ34_9ACTN</name>
<accession>A0A3N0DQ34</accession>
<dbReference type="PANTHER" id="PTHR43335:SF4">
    <property type="entry name" value="ABC TRANSPORTER, ATP-BINDING PROTEIN"/>
    <property type="match status" value="1"/>
</dbReference>
<dbReference type="PANTHER" id="PTHR43335">
    <property type="entry name" value="ABC TRANSPORTER, ATP-BINDING PROTEIN"/>
    <property type="match status" value="1"/>
</dbReference>
<dbReference type="Pfam" id="PF00005">
    <property type="entry name" value="ABC_tran"/>
    <property type="match status" value="1"/>
</dbReference>
<evidence type="ECO:0000259" key="5">
    <source>
        <dbReference type="PROSITE" id="PS50893"/>
    </source>
</evidence>
<comment type="caution">
    <text evidence="6">The sequence shown here is derived from an EMBL/GenBank/DDBJ whole genome shotgun (WGS) entry which is preliminary data.</text>
</comment>
<proteinExistence type="inferred from homology"/>
<dbReference type="InterPro" id="IPR003593">
    <property type="entry name" value="AAA+_ATPase"/>
</dbReference>
<protein>
    <submittedName>
        <fullName evidence="6">ATP-binding cassette domain-containing protein</fullName>
    </submittedName>
</protein>
<dbReference type="InterPro" id="IPR003439">
    <property type="entry name" value="ABC_transporter-like_ATP-bd"/>
</dbReference>
<reference evidence="6 7" key="1">
    <citation type="submission" date="2018-11" db="EMBL/GenBank/DDBJ databases">
        <authorList>
            <person name="Li F."/>
        </authorList>
    </citation>
    <scope>NUCLEOTIDE SEQUENCE [LARGE SCALE GENOMIC DNA]</scope>
    <source>
        <strain evidence="6 7">KIS18-7</strain>
    </source>
</reference>
<evidence type="ECO:0000256" key="4">
    <source>
        <dbReference type="ARBA" id="ARBA00022840"/>
    </source>
</evidence>
<evidence type="ECO:0000256" key="1">
    <source>
        <dbReference type="ARBA" id="ARBA00005417"/>
    </source>
</evidence>
<evidence type="ECO:0000313" key="6">
    <source>
        <dbReference type="EMBL" id="RNL77546.1"/>
    </source>
</evidence>
<dbReference type="RefSeq" id="WP_123235132.1">
    <property type="nucleotide sequence ID" value="NZ_RJSG01000003.1"/>
</dbReference>
<dbReference type="Gene3D" id="3.40.50.300">
    <property type="entry name" value="P-loop containing nucleotide triphosphate hydrolases"/>
    <property type="match status" value="1"/>
</dbReference>
<organism evidence="6 7">
    <name type="scientific">Nocardioides marmorisolisilvae</name>
    <dbReference type="NCBI Taxonomy" id="1542737"/>
    <lineage>
        <taxon>Bacteria</taxon>
        <taxon>Bacillati</taxon>
        <taxon>Actinomycetota</taxon>
        <taxon>Actinomycetes</taxon>
        <taxon>Propionibacteriales</taxon>
        <taxon>Nocardioidaceae</taxon>
        <taxon>Nocardioides</taxon>
    </lineage>
</organism>
<dbReference type="PROSITE" id="PS50893">
    <property type="entry name" value="ABC_TRANSPORTER_2"/>
    <property type="match status" value="1"/>
</dbReference>
<dbReference type="Proteomes" id="UP000277094">
    <property type="component" value="Unassembled WGS sequence"/>
</dbReference>
<dbReference type="SUPFAM" id="SSF52540">
    <property type="entry name" value="P-loop containing nucleoside triphosphate hydrolases"/>
    <property type="match status" value="1"/>
</dbReference>
<sequence length="239" mass="25221">MPERSGSAIEVENASKVLDGVRVLDRVSFTAEPGRVTAFLGPNGAGKSTTLRAILGIDHLDSGRAVIGGRPFREHPQPLQVAGALLSPDAAHPARSTRGHLRILAASNGLSRTAVDRALELVGLRDLADLPAGQMSLGMKQRLGLATALIGDPAVVILDEPHNGLDTAAIRWLRGVLRSLADAGRTVLVSSHLMAEVELIADDVVVIDEGRIIAADTLERFLGISGSLEDRYLGELSSR</sequence>
<comment type="similarity">
    <text evidence="1">Belongs to the ABC transporter superfamily.</text>
</comment>